<proteinExistence type="predicted"/>
<dbReference type="InterPro" id="IPR000380">
    <property type="entry name" value="Topo_IA"/>
</dbReference>
<dbReference type="Gene3D" id="2.70.20.10">
    <property type="entry name" value="Topoisomerase I, domain 3"/>
    <property type="match status" value="1"/>
</dbReference>
<dbReference type="GO" id="GO:0043597">
    <property type="term" value="C:cytoplasmic replication fork"/>
    <property type="evidence" value="ECO:0007669"/>
    <property type="project" value="TreeGrafter"/>
</dbReference>
<evidence type="ECO:0000313" key="3">
    <source>
        <dbReference type="Proteomes" id="UP000251197"/>
    </source>
</evidence>
<gene>
    <name evidence="2" type="primary">topB_2</name>
    <name evidence="2" type="ORF">NCTC12120_01882</name>
</gene>
<dbReference type="Gene3D" id="1.10.290.10">
    <property type="entry name" value="Topoisomerase I, domain 4"/>
    <property type="match status" value="1"/>
</dbReference>
<dbReference type="PANTHER" id="PTHR11390">
    <property type="entry name" value="PROKARYOTIC DNA TOPOISOMERASE"/>
    <property type="match status" value="1"/>
</dbReference>
<dbReference type="GO" id="GO:0006310">
    <property type="term" value="P:DNA recombination"/>
    <property type="evidence" value="ECO:0007669"/>
    <property type="project" value="TreeGrafter"/>
</dbReference>
<accession>A0A2X2T7L6</accession>
<dbReference type="SUPFAM" id="SSF56712">
    <property type="entry name" value="Prokaryotic type I DNA topoisomerase"/>
    <property type="match status" value="1"/>
</dbReference>
<organism evidence="2 3">
    <name type="scientific">Cedecea neteri</name>
    <dbReference type="NCBI Taxonomy" id="158822"/>
    <lineage>
        <taxon>Bacteria</taxon>
        <taxon>Pseudomonadati</taxon>
        <taxon>Pseudomonadota</taxon>
        <taxon>Gammaproteobacteria</taxon>
        <taxon>Enterobacterales</taxon>
        <taxon>Enterobacteriaceae</taxon>
        <taxon>Cedecea</taxon>
    </lineage>
</organism>
<evidence type="ECO:0000313" key="2">
    <source>
        <dbReference type="EMBL" id="SQA98031.1"/>
    </source>
</evidence>
<dbReference type="PANTHER" id="PTHR11390:SF21">
    <property type="entry name" value="DNA TOPOISOMERASE 3-ALPHA"/>
    <property type="match status" value="1"/>
</dbReference>
<dbReference type="InterPro" id="IPR013825">
    <property type="entry name" value="Topo_IA_cen_sub2"/>
</dbReference>
<dbReference type="InterPro" id="IPR023406">
    <property type="entry name" value="Topo_IA_AS"/>
</dbReference>
<dbReference type="GO" id="GO:0006265">
    <property type="term" value="P:DNA topological change"/>
    <property type="evidence" value="ECO:0007669"/>
    <property type="project" value="InterPro"/>
</dbReference>
<dbReference type="InterPro" id="IPR023405">
    <property type="entry name" value="Topo_IA_core_domain"/>
</dbReference>
<keyword evidence="2" id="KW-0413">Isomerase</keyword>
<name>A0A2X2T7L6_9ENTR</name>
<dbReference type="SMART" id="SM00437">
    <property type="entry name" value="TOP1Ac"/>
    <property type="match status" value="1"/>
</dbReference>
<dbReference type="GO" id="GO:0006281">
    <property type="term" value="P:DNA repair"/>
    <property type="evidence" value="ECO:0007669"/>
    <property type="project" value="TreeGrafter"/>
</dbReference>
<dbReference type="InterPro" id="IPR013497">
    <property type="entry name" value="Topo_IA_cen"/>
</dbReference>
<dbReference type="PROSITE" id="PS52039">
    <property type="entry name" value="TOPO_IA_2"/>
    <property type="match status" value="1"/>
</dbReference>
<dbReference type="Proteomes" id="UP000251197">
    <property type="component" value="Unassembled WGS sequence"/>
</dbReference>
<dbReference type="EC" id="5.99.1.2" evidence="2"/>
<dbReference type="InterPro" id="IPR003602">
    <property type="entry name" value="Topo_IA_DNA-bd_dom"/>
</dbReference>
<dbReference type="InterPro" id="IPR013826">
    <property type="entry name" value="Topo_IA_cen_sub3"/>
</dbReference>
<feature type="domain" description="Topo IA-type catalytic" evidence="1">
    <location>
        <begin position="1"/>
        <end position="171"/>
    </location>
</feature>
<evidence type="ECO:0000259" key="1">
    <source>
        <dbReference type="PROSITE" id="PS52039"/>
    </source>
</evidence>
<dbReference type="Pfam" id="PF01131">
    <property type="entry name" value="Topoisom_bac"/>
    <property type="match status" value="1"/>
</dbReference>
<dbReference type="PROSITE" id="PS00396">
    <property type="entry name" value="TOPO_IA_1"/>
    <property type="match status" value="1"/>
</dbReference>
<dbReference type="GO" id="GO:0003917">
    <property type="term" value="F:DNA topoisomerase type I (single strand cut, ATP-independent) activity"/>
    <property type="evidence" value="ECO:0007669"/>
    <property type="project" value="InterPro"/>
</dbReference>
<sequence length="171" mass="18828">MGANQVLGIAQALYETHKVTTYPRTDCGYLPVSMRGEVPAVMAALVKTDPAIAPVVATLDQAFVSRIWNDKKITAHHAIIPTRQACDMAALSEEERKVYQLIRQHYLAQFLPLQETDITDATFNIGGQLFRTRGRVEVVPGWRVLFAADKAQPGDTPARVESVCCLPGHRG</sequence>
<dbReference type="EMBL" id="UAVU01000003">
    <property type="protein sequence ID" value="SQA98031.1"/>
    <property type="molecule type" value="Genomic_DNA"/>
</dbReference>
<protein>
    <submittedName>
        <fullName evidence="2">DNA topoisomerase 3</fullName>
        <ecNumber evidence="2">5.99.1.2</ecNumber>
    </submittedName>
</protein>
<dbReference type="AlphaFoldDB" id="A0A2X2T7L6"/>
<dbReference type="GO" id="GO:0003677">
    <property type="term" value="F:DNA binding"/>
    <property type="evidence" value="ECO:0007669"/>
    <property type="project" value="InterPro"/>
</dbReference>
<reference evidence="2 3" key="1">
    <citation type="submission" date="2018-06" db="EMBL/GenBank/DDBJ databases">
        <authorList>
            <consortium name="Pathogen Informatics"/>
            <person name="Doyle S."/>
        </authorList>
    </citation>
    <scope>NUCLEOTIDE SEQUENCE [LARGE SCALE GENOMIC DNA]</scope>
    <source>
        <strain evidence="2 3">NCTC12120</strain>
    </source>
</reference>